<proteinExistence type="predicted"/>
<organism evidence="1 2">
    <name type="scientific">Sphingobacterium paludis</name>
    <dbReference type="NCBI Taxonomy" id="1476465"/>
    <lineage>
        <taxon>Bacteria</taxon>
        <taxon>Pseudomonadati</taxon>
        <taxon>Bacteroidota</taxon>
        <taxon>Sphingobacteriia</taxon>
        <taxon>Sphingobacteriales</taxon>
        <taxon>Sphingobacteriaceae</taxon>
        <taxon>Sphingobacterium</taxon>
    </lineage>
</organism>
<evidence type="ECO:0000313" key="1">
    <source>
        <dbReference type="EMBL" id="TDS10259.1"/>
    </source>
</evidence>
<keyword evidence="2" id="KW-1185">Reference proteome</keyword>
<comment type="caution">
    <text evidence="1">The sequence shown here is derived from an EMBL/GenBank/DDBJ whole genome shotgun (WGS) entry which is preliminary data.</text>
</comment>
<sequence length="57" mass="6450">MCLDGDKKLHPRTILNRVGMTQRGQMFIARKTVTIFDPGAGRTRQTINRYATHYGVG</sequence>
<gene>
    <name evidence="1" type="ORF">B0I21_10924</name>
</gene>
<dbReference type="Proteomes" id="UP000294752">
    <property type="component" value="Unassembled WGS sequence"/>
</dbReference>
<dbReference type="EMBL" id="SNZV01000009">
    <property type="protein sequence ID" value="TDS10259.1"/>
    <property type="molecule type" value="Genomic_DNA"/>
</dbReference>
<dbReference type="AlphaFoldDB" id="A0A4R7CT82"/>
<accession>A0A4R7CT82</accession>
<protein>
    <submittedName>
        <fullName evidence="1">Uncharacterized protein</fullName>
    </submittedName>
</protein>
<evidence type="ECO:0000313" key="2">
    <source>
        <dbReference type="Proteomes" id="UP000294752"/>
    </source>
</evidence>
<name>A0A4R7CT82_9SPHI</name>
<reference evidence="1 2" key="1">
    <citation type="submission" date="2019-03" db="EMBL/GenBank/DDBJ databases">
        <title>Genomic Encyclopedia of Type Strains, Phase III (KMG-III): the genomes of soil and plant-associated and newly described type strains.</title>
        <authorList>
            <person name="Whitman W."/>
        </authorList>
    </citation>
    <scope>NUCLEOTIDE SEQUENCE [LARGE SCALE GENOMIC DNA]</scope>
    <source>
        <strain evidence="1 2">CGMCC 1.12801</strain>
    </source>
</reference>